<dbReference type="Proteomes" id="UP000836841">
    <property type="component" value="Chromosome 1"/>
</dbReference>
<evidence type="ECO:0000313" key="2">
    <source>
        <dbReference type="EMBL" id="CAH2034980.1"/>
    </source>
</evidence>
<organism evidence="2 3">
    <name type="scientific">Thlaspi arvense</name>
    <name type="common">Field penny-cress</name>
    <dbReference type="NCBI Taxonomy" id="13288"/>
    <lineage>
        <taxon>Eukaryota</taxon>
        <taxon>Viridiplantae</taxon>
        <taxon>Streptophyta</taxon>
        <taxon>Embryophyta</taxon>
        <taxon>Tracheophyta</taxon>
        <taxon>Spermatophyta</taxon>
        <taxon>Magnoliopsida</taxon>
        <taxon>eudicotyledons</taxon>
        <taxon>Gunneridae</taxon>
        <taxon>Pentapetalae</taxon>
        <taxon>rosids</taxon>
        <taxon>malvids</taxon>
        <taxon>Brassicales</taxon>
        <taxon>Brassicaceae</taxon>
        <taxon>Thlaspideae</taxon>
        <taxon>Thlaspi</taxon>
    </lineage>
</organism>
<proteinExistence type="predicted"/>
<feature type="domain" description="FBD" evidence="1">
    <location>
        <begin position="17"/>
        <end position="92"/>
    </location>
</feature>
<dbReference type="EMBL" id="OU466857">
    <property type="protein sequence ID" value="CAH2034980.1"/>
    <property type="molecule type" value="Genomic_DNA"/>
</dbReference>
<dbReference type="SMART" id="SM00579">
    <property type="entry name" value="FBD"/>
    <property type="match status" value="1"/>
</dbReference>
<dbReference type="InterPro" id="IPR006566">
    <property type="entry name" value="FBD"/>
</dbReference>
<gene>
    <name evidence="2" type="ORF">TAV2_LOCUS3624</name>
</gene>
<dbReference type="AlphaFoldDB" id="A0AAU9R733"/>
<evidence type="ECO:0000259" key="1">
    <source>
        <dbReference type="SMART" id="SM00579"/>
    </source>
</evidence>
<protein>
    <recommendedName>
        <fullName evidence="1">FBD domain-containing protein</fullName>
    </recommendedName>
</protein>
<evidence type="ECO:0000313" key="3">
    <source>
        <dbReference type="Proteomes" id="UP000836841"/>
    </source>
</evidence>
<reference evidence="2 3" key="1">
    <citation type="submission" date="2022-03" db="EMBL/GenBank/DDBJ databases">
        <authorList>
            <person name="Nunn A."/>
            <person name="Chopra R."/>
            <person name="Nunn A."/>
            <person name="Contreras Garrido A."/>
        </authorList>
    </citation>
    <scope>NUCLEOTIDE SEQUENCE [LARGE SCALE GENOMIC DNA]</scope>
</reference>
<sequence>MGIIARSAQELSKTKNPCYEGSRPQVLKIFSTFGHIYDNSEMDVDQSKNFLEKMPCLEQLVVDYNTFYDNAVFESFKKLEKIPRIASPKCKI</sequence>
<name>A0AAU9R733_THLAR</name>
<keyword evidence="3" id="KW-1185">Reference proteome</keyword>
<accession>A0AAU9R733</accession>